<dbReference type="OrthoDB" id="2988890at2"/>
<dbReference type="AlphaFoldDB" id="A0A4Y8IFC9"/>
<sequence>MKQLESGIDNQIFNYNDLENILKRLDFVIGGNWEYDHAFFDYQIEKDDEQYVFLRIPVNTEIGNLDEPDAQVKIGKPFVLAHRYESGIDHQSSIGNLSGSFNQFQSPEEPDAEVDSEFVTEAEQVLQKVERALLH</sequence>
<evidence type="ECO:0000313" key="1">
    <source>
        <dbReference type="EMBL" id="TFB13784.1"/>
    </source>
</evidence>
<dbReference type="Gene3D" id="3.30.310.100">
    <property type="entry name" value="YugN-like"/>
    <property type="match status" value="1"/>
</dbReference>
<protein>
    <recommendedName>
        <fullName evidence="3">YugN-like family protein</fullName>
    </recommendedName>
</protein>
<evidence type="ECO:0008006" key="3">
    <source>
        <dbReference type="Google" id="ProtNLM"/>
    </source>
</evidence>
<evidence type="ECO:0000313" key="2">
    <source>
        <dbReference type="Proteomes" id="UP000297975"/>
    </source>
</evidence>
<comment type="caution">
    <text evidence="1">The sequence shown here is derived from an EMBL/GenBank/DDBJ whole genome shotgun (WGS) entry which is preliminary data.</text>
</comment>
<keyword evidence="2" id="KW-1185">Reference proteome</keyword>
<name>A0A4Y8IFC9_9BACI</name>
<organism evidence="1 2">
    <name type="scientific">Filobacillus milosensis</name>
    <dbReference type="NCBI Taxonomy" id="94137"/>
    <lineage>
        <taxon>Bacteria</taxon>
        <taxon>Bacillati</taxon>
        <taxon>Bacillota</taxon>
        <taxon>Bacilli</taxon>
        <taxon>Bacillales</taxon>
        <taxon>Bacillaceae</taxon>
        <taxon>Filobacillus</taxon>
    </lineage>
</organism>
<dbReference type="SUPFAM" id="SSF160755">
    <property type="entry name" value="YugN-like"/>
    <property type="match status" value="1"/>
</dbReference>
<dbReference type="Proteomes" id="UP000297975">
    <property type="component" value="Unassembled WGS sequence"/>
</dbReference>
<accession>A0A4Y8IFC9</accession>
<dbReference type="Pfam" id="PF08868">
    <property type="entry name" value="YugN"/>
    <property type="match status" value="1"/>
</dbReference>
<dbReference type="InterPro" id="IPR036491">
    <property type="entry name" value="YugN-like_sf"/>
</dbReference>
<dbReference type="EMBL" id="SOPW01000022">
    <property type="protein sequence ID" value="TFB13784.1"/>
    <property type="molecule type" value="Genomic_DNA"/>
</dbReference>
<dbReference type="InterPro" id="IPR014967">
    <property type="entry name" value="Uncharacterised_YugN-like"/>
</dbReference>
<reference evidence="1 2" key="1">
    <citation type="submission" date="2019-03" db="EMBL/GenBank/DDBJ databases">
        <authorList>
            <person name="He R.-H."/>
        </authorList>
    </citation>
    <scope>NUCLEOTIDE SEQUENCE [LARGE SCALE GENOMIC DNA]</scope>
    <source>
        <strain evidence="2">SH 714</strain>
    </source>
</reference>
<gene>
    <name evidence="1" type="ORF">E3U55_15380</name>
</gene>
<dbReference type="RefSeq" id="WP_134341371.1">
    <property type="nucleotide sequence ID" value="NZ_SOPW01000022.1"/>
</dbReference>
<proteinExistence type="predicted"/>